<evidence type="ECO:0000313" key="2">
    <source>
        <dbReference type="EMBL" id="CAA9361225.1"/>
    </source>
</evidence>
<dbReference type="PANTHER" id="PTHR42912">
    <property type="entry name" value="METHYLTRANSFERASE"/>
    <property type="match status" value="1"/>
</dbReference>
<reference evidence="2" key="1">
    <citation type="submission" date="2020-02" db="EMBL/GenBank/DDBJ databases">
        <authorList>
            <person name="Meier V. D."/>
        </authorList>
    </citation>
    <scope>NUCLEOTIDE SEQUENCE</scope>
    <source>
        <strain evidence="2">AVDCRST_MAG34</strain>
    </source>
</reference>
<dbReference type="AlphaFoldDB" id="A0A6J4MM38"/>
<dbReference type="GO" id="GO:0008168">
    <property type="term" value="F:methyltransferase activity"/>
    <property type="evidence" value="ECO:0007669"/>
    <property type="project" value="UniProtKB-KW"/>
</dbReference>
<dbReference type="InterPro" id="IPR041698">
    <property type="entry name" value="Methyltransf_25"/>
</dbReference>
<name>A0A6J4MM38_9ACTN</name>
<dbReference type="InterPro" id="IPR050508">
    <property type="entry name" value="Methyltransf_Superfamily"/>
</dbReference>
<dbReference type="Gene3D" id="3.40.50.150">
    <property type="entry name" value="Vaccinia Virus protein VP39"/>
    <property type="match status" value="1"/>
</dbReference>
<dbReference type="SUPFAM" id="SSF53335">
    <property type="entry name" value="S-adenosyl-L-methionine-dependent methyltransferases"/>
    <property type="match status" value="1"/>
</dbReference>
<dbReference type="PANTHER" id="PTHR42912:SF93">
    <property type="entry name" value="N6-ADENOSINE-METHYLTRANSFERASE TMT1A"/>
    <property type="match status" value="1"/>
</dbReference>
<organism evidence="2">
    <name type="scientific">uncultured Nocardioidaceae bacterium</name>
    <dbReference type="NCBI Taxonomy" id="253824"/>
    <lineage>
        <taxon>Bacteria</taxon>
        <taxon>Bacillati</taxon>
        <taxon>Actinomycetota</taxon>
        <taxon>Actinomycetes</taxon>
        <taxon>Propionibacteriales</taxon>
        <taxon>Nocardioidaceae</taxon>
        <taxon>environmental samples</taxon>
    </lineage>
</organism>
<accession>A0A6J4MM38</accession>
<gene>
    <name evidence="2" type="ORF">AVDCRST_MAG34-2483</name>
</gene>
<protein>
    <submittedName>
        <fullName evidence="2">SAM-dependent methyltransferase</fullName>
    </submittedName>
</protein>
<dbReference type="GO" id="GO:0032259">
    <property type="term" value="P:methylation"/>
    <property type="evidence" value="ECO:0007669"/>
    <property type="project" value="UniProtKB-KW"/>
</dbReference>
<dbReference type="CDD" id="cd02440">
    <property type="entry name" value="AdoMet_MTases"/>
    <property type="match status" value="1"/>
</dbReference>
<evidence type="ECO:0000259" key="1">
    <source>
        <dbReference type="Pfam" id="PF13649"/>
    </source>
</evidence>
<sequence length="201" mass="21461">MDARDWDQRYAASEQVWSLGPNPFVAAELADLTPGAALDLACGEGRNAIWLAGRGWQVTAVDFSQVAVDRGRRTAGDLPISWQVGNALTVELPSVDLAVLAYLQLSPDERRTAVRRAFGVLRPGGTLFVVAHDSSNLTEGTGGPQDPTVLYTAEDVLADLAGGDLVVVRAERARRVVTAADEHGGATDSTAWDAVVRLIRR</sequence>
<dbReference type="EMBL" id="CADCUI010000066">
    <property type="protein sequence ID" value="CAA9361225.1"/>
    <property type="molecule type" value="Genomic_DNA"/>
</dbReference>
<proteinExistence type="predicted"/>
<keyword evidence="2" id="KW-0808">Transferase</keyword>
<dbReference type="InterPro" id="IPR029063">
    <property type="entry name" value="SAM-dependent_MTases_sf"/>
</dbReference>
<keyword evidence="2" id="KW-0489">Methyltransferase</keyword>
<feature type="domain" description="Methyltransferase" evidence="1">
    <location>
        <begin position="38"/>
        <end position="125"/>
    </location>
</feature>
<dbReference type="Pfam" id="PF13649">
    <property type="entry name" value="Methyltransf_25"/>
    <property type="match status" value="1"/>
</dbReference>